<feature type="region of interest" description="Disordered" evidence="1">
    <location>
        <begin position="220"/>
        <end position="439"/>
    </location>
</feature>
<evidence type="ECO:0008006" key="5">
    <source>
        <dbReference type="Google" id="ProtNLM"/>
    </source>
</evidence>
<accession>A0A5S5DJP4</accession>
<keyword evidence="4" id="KW-1185">Reference proteome</keyword>
<dbReference type="AlphaFoldDB" id="A0A5S5DJP4"/>
<evidence type="ECO:0000256" key="1">
    <source>
        <dbReference type="SAM" id="MobiDB-lite"/>
    </source>
</evidence>
<feature type="compositionally biased region" description="Polar residues" evidence="1">
    <location>
        <begin position="390"/>
        <end position="408"/>
    </location>
</feature>
<gene>
    <name evidence="3" type="ORF">BC792_10716</name>
</gene>
<dbReference type="Proteomes" id="UP000325105">
    <property type="component" value="Unassembled WGS sequence"/>
</dbReference>
<evidence type="ECO:0000313" key="4">
    <source>
        <dbReference type="Proteomes" id="UP000325105"/>
    </source>
</evidence>
<sequence>MKSAKTSTLLIALLAFIFSAIPYKNTAAQPYGSVSFDLFYEELSPYGYWDRDPSYGDIWYPNVGRDFRPYGTNGYWTMTEYGNTWVSNYDWGWAPFHYGRWIYTPANRWAWIPGYEWGPAWVEWRSGADYYGWAPMQPSVRVSVSVGLPLNFWVFIPARRIYDRSIHRHWRYGDRVIYNRTTIINNTYIVNNNRYYGGPGRRDIERHLGRRVDVRTIRTADRPGRSRVDSRSVSIYRPDRSNSGSVSRNNARRTEDVRGSRGNSNTPQTRRNERYIGDNPARGNGNSNQGRVARGNTPEVRSSERTTGRNRSNERPAAREARSSETRANRNTGSAAQPQVQRAERSRGSQQVDRSRGTTERPRTERRQPTPNRNESRSRNQESGRAANQRVYQAASQRSSTPAQVSRQHSGRSESSRGNVSRNQNREQGNRERGGGRTR</sequence>
<comment type="caution">
    <text evidence="3">The sequence shown here is derived from an EMBL/GenBank/DDBJ whole genome shotgun (WGS) entry which is preliminary data.</text>
</comment>
<feature type="compositionally biased region" description="Polar residues" evidence="1">
    <location>
        <begin position="331"/>
        <end position="340"/>
    </location>
</feature>
<feature type="compositionally biased region" description="Basic and acidic residues" evidence="1">
    <location>
        <begin position="220"/>
        <end position="230"/>
    </location>
</feature>
<dbReference type="EMBL" id="VNHX01000007">
    <property type="protein sequence ID" value="TYP96117.1"/>
    <property type="molecule type" value="Genomic_DNA"/>
</dbReference>
<feature type="chain" id="PRO_5024367815" description="YXWGXW repeat-containing protein" evidence="2">
    <location>
        <begin position="28"/>
        <end position="439"/>
    </location>
</feature>
<reference evidence="3 4" key="1">
    <citation type="submission" date="2019-07" db="EMBL/GenBank/DDBJ databases">
        <title>Genomic Encyclopedia of Archaeal and Bacterial Type Strains, Phase II (KMG-II): from individual species to whole genera.</title>
        <authorList>
            <person name="Goeker M."/>
        </authorList>
    </citation>
    <scope>NUCLEOTIDE SEQUENCE [LARGE SCALE GENOMIC DNA]</scope>
    <source>
        <strain evidence="3 4">DSM 18850</strain>
    </source>
</reference>
<proteinExistence type="predicted"/>
<organism evidence="3 4">
    <name type="scientific">Sphingobacterium allocomposti</name>
    <dbReference type="NCBI Taxonomy" id="415956"/>
    <lineage>
        <taxon>Bacteria</taxon>
        <taxon>Pseudomonadati</taxon>
        <taxon>Bacteroidota</taxon>
        <taxon>Sphingobacteriia</taxon>
        <taxon>Sphingobacteriales</taxon>
        <taxon>Sphingobacteriaceae</taxon>
        <taxon>Sphingobacterium</taxon>
    </lineage>
</organism>
<dbReference type="InterPro" id="IPR046535">
    <property type="entry name" value="DUF6600"/>
</dbReference>
<feature type="compositionally biased region" description="Basic and acidic residues" evidence="1">
    <location>
        <begin position="301"/>
        <end position="328"/>
    </location>
</feature>
<feature type="compositionally biased region" description="Basic and acidic residues" evidence="1">
    <location>
        <begin position="342"/>
        <end position="382"/>
    </location>
</feature>
<dbReference type="RefSeq" id="WP_148908243.1">
    <property type="nucleotide sequence ID" value="NZ_VNHX01000007.1"/>
</dbReference>
<name>A0A5S5DJP4_9SPHI</name>
<protein>
    <recommendedName>
        <fullName evidence="5">YXWGXW repeat-containing protein</fullName>
    </recommendedName>
</protein>
<dbReference type="OrthoDB" id="5485224at2"/>
<evidence type="ECO:0000313" key="3">
    <source>
        <dbReference type="EMBL" id="TYP96117.1"/>
    </source>
</evidence>
<feature type="compositionally biased region" description="Basic and acidic residues" evidence="1">
    <location>
        <begin position="424"/>
        <end position="439"/>
    </location>
</feature>
<evidence type="ECO:0000256" key="2">
    <source>
        <dbReference type="SAM" id="SignalP"/>
    </source>
</evidence>
<keyword evidence="2" id="KW-0732">Signal</keyword>
<dbReference type="Pfam" id="PF20245">
    <property type="entry name" value="DUF6600"/>
    <property type="match status" value="1"/>
</dbReference>
<feature type="signal peptide" evidence="2">
    <location>
        <begin position="1"/>
        <end position="27"/>
    </location>
</feature>